<feature type="compositionally biased region" description="Gly residues" evidence="2">
    <location>
        <begin position="279"/>
        <end position="289"/>
    </location>
</feature>
<proteinExistence type="predicted"/>
<dbReference type="Pfam" id="PF00010">
    <property type="entry name" value="HLH"/>
    <property type="match status" value="1"/>
</dbReference>
<dbReference type="EMBL" id="JAUJLE010000862">
    <property type="protein sequence ID" value="KAK0950317.1"/>
    <property type="molecule type" value="Genomic_DNA"/>
</dbReference>
<evidence type="ECO:0000256" key="2">
    <source>
        <dbReference type="SAM" id="MobiDB-lite"/>
    </source>
</evidence>
<feature type="region of interest" description="Disordered" evidence="2">
    <location>
        <begin position="132"/>
        <end position="237"/>
    </location>
</feature>
<comment type="caution">
    <text evidence="4">The sequence shown here is derived from an EMBL/GenBank/DDBJ whole genome shotgun (WGS) entry which is preliminary data.</text>
</comment>
<dbReference type="SMART" id="SM00353">
    <property type="entry name" value="HLH"/>
    <property type="match status" value="1"/>
</dbReference>
<feature type="compositionally biased region" description="Acidic residues" evidence="2">
    <location>
        <begin position="203"/>
        <end position="212"/>
    </location>
</feature>
<dbReference type="InterPro" id="IPR011598">
    <property type="entry name" value="bHLH_dom"/>
</dbReference>
<keyword evidence="5" id="KW-1185">Reference proteome</keyword>
<feature type="domain" description="BHLH" evidence="3">
    <location>
        <begin position="230"/>
        <end position="310"/>
    </location>
</feature>
<dbReference type="PANTHER" id="PTHR47336:SF2">
    <property type="entry name" value="TRANSCRIPTION FACTOR HMS1-RELATED"/>
    <property type="match status" value="1"/>
</dbReference>
<dbReference type="CDD" id="cd11395">
    <property type="entry name" value="bHLHzip_SREBP_like"/>
    <property type="match status" value="1"/>
</dbReference>
<reference evidence="4" key="1">
    <citation type="submission" date="2023-06" db="EMBL/GenBank/DDBJ databases">
        <title>Black Yeasts Isolated from many extreme environments.</title>
        <authorList>
            <person name="Coleine C."/>
            <person name="Stajich J.E."/>
            <person name="Selbmann L."/>
        </authorList>
    </citation>
    <scope>NUCLEOTIDE SEQUENCE</scope>
    <source>
        <strain evidence="4">CCFEE 5200</strain>
    </source>
</reference>
<dbReference type="PANTHER" id="PTHR47336">
    <property type="entry name" value="TRANSCRIPTION FACTOR HMS1-RELATED"/>
    <property type="match status" value="1"/>
</dbReference>
<dbReference type="InterPro" id="IPR052099">
    <property type="entry name" value="Regulatory_TF_Diverse"/>
</dbReference>
<accession>A0AAN6JW99</accession>
<dbReference type="InterPro" id="IPR036638">
    <property type="entry name" value="HLH_DNA-bd_sf"/>
</dbReference>
<dbReference type="AlphaFoldDB" id="A0AAN6JW99"/>
<evidence type="ECO:0000313" key="4">
    <source>
        <dbReference type="EMBL" id="KAK0950317.1"/>
    </source>
</evidence>
<sequence>MTGILGGIARSLLGTASLHQMTDDADREWDHQPFGQMPTLPNQWSDQQGSRMGGMQDVDLSVFQHDPYPATYGTTATQMLPTGYGYYAGLDLPACSDVEMHTPTTANFPLVAPTEVSFTTISASYLQPPTTAHASLAARSPKSVHSNLSPRPRLRYPNGQHAPPPTTTSHHQQHRPAISRAATAPEPRDPPALKRNASTISDADPEDEDEEYVPVAETKSSRGGGAHRKRQRIPHTAVERRYRDNLNAHLDKLRLSVPAFTGGAREMPGGSLGSAAGSTAGGKSGGVGSGEAKPSKCEVLNGAIEHIGEVERENRGLREEVQMLGARVEELERWCREGGRGGGRGGGFGGS</sequence>
<dbReference type="GO" id="GO:0046983">
    <property type="term" value="F:protein dimerization activity"/>
    <property type="evidence" value="ECO:0007669"/>
    <property type="project" value="InterPro"/>
</dbReference>
<feature type="region of interest" description="Disordered" evidence="2">
    <location>
        <begin position="266"/>
        <end position="293"/>
    </location>
</feature>
<dbReference type="PROSITE" id="PS50888">
    <property type="entry name" value="BHLH"/>
    <property type="match status" value="1"/>
</dbReference>
<dbReference type="Gene3D" id="4.10.280.10">
    <property type="entry name" value="Helix-loop-helix DNA-binding domain"/>
    <property type="match status" value="1"/>
</dbReference>
<dbReference type="Proteomes" id="UP001175353">
    <property type="component" value="Unassembled WGS sequence"/>
</dbReference>
<evidence type="ECO:0000259" key="3">
    <source>
        <dbReference type="PROSITE" id="PS50888"/>
    </source>
</evidence>
<protein>
    <recommendedName>
        <fullName evidence="3">BHLH domain-containing protein</fullName>
    </recommendedName>
</protein>
<gene>
    <name evidence="4" type="ORF">LTR91_025758</name>
</gene>
<keyword evidence="1" id="KW-0175">Coiled coil</keyword>
<evidence type="ECO:0000256" key="1">
    <source>
        <dbReference type="SAM" id="Coils"/>
    </source>
</evidence>
<evidence type="ECO:0000313" key="5">
    <source>
        <dbReference type="Proteomes" id="UP001175353"/>
    </source>
</evidence>
<organism evidence="4 5">
    <name type="scientific">Friedmanniomyces endolithicus</name>
    <dbReference type="NCBI Taxonomy" id="329885"/>
    <lineage>
        <taxon>Eukaryota</taxon>
        <taxon>Fungi</taxon>
        <taxon>Dikarya</taxon>
        <taxon>Ascomycota</taxon>
        <taxon>Pezizomycotina</taxon>
        <taxon>Dothideomycetes</taxon>
        <taxon>Dothideomycetidae</taxon>
        <taxon>Mycosphaerellales</taxon>
        <taxon>Teratosphaeriaceae</taxon>
        <taxon>Friedmanniomyces</taxon>
    </lineage>
</organism>
<feature type="coiled-coil region" evidence="1">
    <location>
        <begin position="300"/>
        <end position="327"/>
    </location>
</feature>
<dbReference type="SUPFAM" id="SSF47459">
    <property type="entry name" value="HLH, helix-loop-helix DNA-binding domain"/>
    <property type="match status" value="1"/>
</dbReference>
<name>A0AAN6JW99_9PEZI</name>